<dbReference type="AlphaFoldDB" id="A0A9D5DFL2"/>
<reference evidence="1" key="1">
    <citation type="submission" date="2022-10" db="EMBL/GenBank/DDBJ databases">
        <title>Adaptive evolution leads to modifications in subtelomeric GC content in a zoonotic Cryptosporidium species.</title>
        <authorList>
            <person name="Li J."/>
            <person name="Feng Y."/>
            <person name="Xiao L."/>
        </authorList>
    </citation>
    <scope>NUCLEOTIDE SEQUENCE</scope>
    <source>
        <strain evidence="1">33844</strain>
    </source>
</reference>
<dbReference type="EMBL" id="JAPCXC010000053">
    <property type="protein sequence ID" value="KAJ1607886.1"/>
    <property type="molecule type" value="Genomic_DNA"/>
</dbReference>
<evidence type="ECO:0000313" key="1">
    <source>
        <dbReference type="EMBL" id="KAJ1607886.1"/>
    </source>
</evidence>
<accession>A0A9D5DFL2</accession>
<name>A0A9D5DFL2_9CRYT</name>
<protein>
    <submittedName>
        <fullName evidence="1">Uncharacterized protein</fullName>
    </submittedName>
</protein>
<sequence>MVPPLRPKDPPFDALELLAVDDIPLLLLVDARVIEHQRLNDVQNGLGAHVRLEEVRNQIQRMYIVSQPLLQRHSLDGPFVVDRDYGVSLDPRIKGKEHRPIMVYGGVESSVRALLQIVIEVDQALVEVLCIVNFPSEQETFCHLWQLNKLVDELGEDLLVALENLVTAIELVLGQLLKPCSLIIVVIMYIPAISNRASDLKVGLDIGTGSQERPLAT</sequence>
<proteinExistence type="predicted"/>
<gene>
    <name evidence="1" type="ORF">OJ253_2152</name>
</gene>
<dbReference type="Proteomes" id="UP001067231">
    <property type="component" value="Unassembled WGS sequence"/>
</dbReference>
<organism evidence="1">
    <name type="scientific">Cryptosporidium canis</name>
    <dbReference type="NCBI Taxonomy" id="195482"/>
    <lineage>
        <taxon>Eukaryota</taxon>
        <taxon>Sar</taxon>
        <taxon>Alveolata</taxon>
        <taxon>Apicomplexa</taxon>
        <taxon>Conoidasida</taxon>
        <taxon>Coccidia</taxon>
        <taxon>Eucoccidiorida</taxon>
        <taxon>Eimeriorina</taxon>
        <taxon>Cryptosporidiidae</taxon>
        <taxon>Cryptosporidium</taxon>
    </lineage>
</organism>
<comment type="caution">
    <text evidence="1">The sequence shown here is derived from an EMBL/GenBank/DDBJ whole genome shotgun (WGS) entry which is preliminary data.</text>
</comment>